<keyword evidence="5 7" id="KW-1133">Transmembrane helix</keyword>
<feature type="transmembrane region" description="Helical" evidence="7">
    <location>
        <begin position="56"/>
        <end position="76"/>
    </location>
</feature>
<accession>A0A1I6BT32</accession>
<organism evidence="9 10">
    <name type="scientific">Halopseudomonas formosensis</name>
    <dbReference type="NCBI Taxonomy" id="1002526"/>
    <lineage>
        <taxon>Bacteria</taxon>
        <taxon>Pseudomonadati</taxon>
        <taxon>Pseudomonadota</taxon>
        <taxon>Gammaproteobacteria</taxon>
        <taxon>Pseudomonadales</taxon>
        <taxon>Pseudomonadaceae</taxon>
        <taxon>Halopseudomonas</taxon>
    </lineage>
</organism>
<comment type="subcellular location">
    <subcellularLocation>
        <location evidence="7">Cell membrane</location>
        <topology evidence="7">Multi-pass membrane protein</topology>
    </subcellularLocation>
</comment>
<dbReference type="EC" id="2.5.1.145" evidence="7"/>
<evidence type="ECO:0000313" key="11">
    <source>
        <dbReference type="Proteomes" id="UP001281217"/>
    </source>
</evidence>
<dbReference type="GO" id="GO:0005886">
    <property type="term" value="C:plasma membrane"/>
    <property type="evidence" value="ECO:0007669"/>
    <property type="project" value="UniProtKB-SubCell"/>
</dbReference>
<dbReference type="Proteomes" id="UP000242815">
    <property type="component" value="Unassembled WGS sequence"/>
</dbReference>
<dbReference type="PANTHER" id="PTHR30589">
    <property type="entry name" value="PROLIPOPROTEIN DIACYLGLYCERYL TRANSFERASE"/>
    <property type="match status" value="1"/>
</dbReference>
<proteinExistence type="inferred from homology"/>
<evidence type="ECO:0000256" key="7">
    <source>
        <dbReference type="HAMAP-Rule" id="MF_01147"/>
    </source>
</evidence>
<keyword evidence="4 7" id="KW-0812">Transmembrane</keyword>
<comment type="catalytic activity">
    <reaction evidence="7">
        <text>L-cysteinyl-[prolipoprotein] + a 1,2-diacyl-sn-glycero-3-phospho-(1'-sn-glycerol) = an S-1,2-diacyl-sn-glyceryl-L-cysteinyl-[prolipoprotein] + sn-glycerol 1-phosphate + H(+)</text>
        <dbReference type="Rhea" id="RHEA:56712"/>
        <dbReference type="Rhea" id="RHEA-COMP:14679"/>
        <dbReference type="Rhea" id="RHEA-COMP:14680"/>
        <dbReference type="ChEBI" id="CHEBI:15378"/>
        <dbReference type="ChEBI" id="CHEBI:29950"/>
        <dbReference type="ChEBI" id="CHEBI:57685"/>
        <dbReference type="ChEBI" id="CHEBI:64716"/>
        <dbReference type="ChEBI" id="CHEBI:140658"/>
        <dbReference type="EC" id="2.5.1.145"/>
    </reaction>
</comment>
<dbReference type="PROSITE" id="PS01311">
    <property type="entry name" value="LGT"/>
    <property type="match status" value="1"/>
</dbReference>
<dbReference type="RefSeq" id="WP_090539082.1">
    <property type="nucleotide sequence ID" value="NZ_FOYD01000006.1"/>
</dbReference>
<gene>
    <name evidence="7 8" type="primary">lgt</name>
    <name evidence="8" type="ORF">RED13_000575</name>
    <name evidence="9" type="ORF">SAMN05216578_10660</name>
</gene>
<keyword evidence="2 7" id="KW-1003">Cell membrane</keyword>
<feature type="transmembrane region" description="Helical" evidence="7">
    <location>
        <begin position="120"/>
        <end position="140"/>
    </location>
</feature>
<dbReference type="GO" id="GO:0042158">
    <property type="term" value="P:lipoprotein biosynthetic process"/>
    <property type="evidence" value="ECO:0007669"/>
    <property type="project" value="UniProtKB-UniRule"/>
</dbReference>
<evidence type="ECO:0000256" key="2">
    <source>
        <dbReference type="ARBA" id="ARBA00022475"/>
    </source>
</evidence>
<evidence type="ECO:0000313" key="10">
    <source>
        <dbReference type="Proteomes" id="UP000242815"/>
    </source>
</evidence>
<feature type="transmembrane region" description="Helical" evidence="7">
    <location>
        <begin position="19"/>
        <end position="36"/>
    </location>
</feature>
<reference evidence="8" key="3">
    <citation type="submission" date="2024-05" db="EMBL/GenBank/DDBJ databases">
        <authorList>
            <person name="de Witt J."/>
        </authorList>
    </citation>
    <scope>NUCLEOTIDE SEQUENCE</scope>
    <source>
        <strain evidence="8">FZJ</strain>
    </source>
</reference>
<comment type="similarity">
    <text evidence="1 7">Belongs to the Lgt family.</text>
</comment>
<feature type="binding site" evidence="7">
    <location>
        <position position="139"/>
    </location>
    <ligand>
        <name>a 1,2-diacyl-sn-glycero-3-phospho-(1'-sn-glycerol)</name>
        <dbReference type="ChEBI" id="CHEBI:64716"/>
    </ligand>
</feature>
<comment type="pathway">
    <text evidence="7">Protein modification; lipoprotein biosynthesis (diacylglyceryl transfer).</text>
</comment>
<feature type="transmembrane region" description="Helical" evidence="7">
    <location>
        <begin position="96"/>
        <end position="113"/>
    </location>
</feature>
<protein>
    <recommendedName>
        <fullName evidence="7">Phosphatidylglycerol--prolipoprotein diacylglyceryl transferase</fullName>
        <ecNumber evidence="7">2.5.1.145</ecNumber>
    </recommendedName>
</protein>
<dbReference type="OrthoDB" id="871140at2"/>
<reference evidence="11" key="2">
    <citation type="submission" date="2023-07" db="EMBL/GenBank/DDBJ databases">
        <authorList>
            <person name="de Witt J."/>
        </authorList>
    </citation>
    <scope>NUCLEOTIDE SEQUENCE [LARGE SCALE GENOMIC DNA]</scope>
    <source>
        <strain evidence="11">FZJ</strain>
    </source>
</reference>
<dbReference type="EMBL" id="FOYD01000006">
    <property type="protein sequence ID" value="SFQ84081.1"/>
    <property type="molecule type" value="Genomic_DNA"/>
</dbReference>
<keyword evidence="11" id="KW-1185">Reference proteome</keyword>
<feature type="transmembrane region" description="Helical" evidence="7">
    <location>
        <begin position="229"/>
        <end position="255"/>
    </location>
</feature>
<dbReference type="STRING" id="1002526.SAMN05216578_10660"/>
<dbReference type="AlphaFoldDB" id="A0A1I6BT32"/>
<evidence type="ECO:0000256" key="1">
    <source>
        <dbReference type="ARBA" id="ARBA00007150"/>
    </source>
</evidence>
<dbReference type="GO" id="GO:0008961">
    <property type="term" value="F:phosphatidylglycerol-prolipoprotein diacylglyceryl transferase activity"/>
    <property type="evidence" value="ECO:0007669"/>
    <property type="project" value="UniProtKB-UniRule"/>
</dbReference>
<evidence type="ECO:0000256" key="4">
    <source>
        <dbReference type="ARBA" id="ARBA00022692"/>
    </source>
</evidence>
<dbReference type="PANTHER" id="PTHR30589:SF0">
    <property type="entry name" value="PHOSPHATIDYLGLYCEROL--PROLIPOPROTEIN DIACYLGLYCERYL TRANSFERASE"/>
    <property type="match status" value="1"/>
</dbReference>
<keyword evidence="6 7" id="KW-0472">Membrane</keyword>
<feature type="transmembrane region" description="Helical" evidence="7">
    <location>
        <begin position="199"/>
        <end position="217"/>
    </location>
</feature>
<dbReference type="HAMAP" id="MF_01147">
    <property type="entry name" value="Lgt"/>
    <property type="match status" value="1"/>
</dbReference>
<dbReference type="InterPro" id="IPR001640">
    <property type="entry name" value="Lgt"/>
</dbReference>
<evidence type="ECO:0000313" key="8">
    <source>
        <dbReference type="EMBL" id="MDX9686191.1"/>
    </source>
</evidence>
<evidence type="ECO:0000256" key="5">
    <source>
        <dbReference type="ARBA" id="ARBA00022989"/>
    </source>
</evidence>
<dbReference type="UniPathway" id="UPA00664"/>
<keyword evidence="3 7" id="KW-0808">Transferase</keyword>
<dbReference type="NCBIfam" id="TIGR00544">
    <property type="entry name" value="lgt"/>
    <property type="match status" value="1"/>
</dbReference>
<dbReference type="Proteomes" id="UP001281217">
    <property type="component" value="Unassembled WGS sequence"/>
</dbReference>
<evidence type="ECO:0000256" key="6">
    <source>
        <dbReference type="ARBA" id="ARBA00023136"/>
    </source>
</evidence>
<comment type="function">
    <text evidence="7">Catalyzes the transfer of the diacylglyceryl group from phosphatidylglycerol to the sulfhydryl group of the N-terminal cysteine of a prolipoprotein, the first step in the formation of mature lipoproteins.</text>
</comment>
<evidence type="ECO:0000313" key="9">
    <source>
        <dbReference type="EMBL" id="SFQ84081.1"/>
    </source>
</evidence>
<name>A0A1I6BT32_9GAMM</name>
<feature type="transmembrane region" description="Helical" evidence="7">
    <location>
        <begin position="175"/>
        <end position="192"/>
    </location>
</feature>
<dbReference type="Pfam" id="PF01790">
    <property type="entry name" value="LGT"/>
    <property type="match status" value="1"/>
</dbReference>
<evidence type="ECO:0000256" key="3">
    <source>
        <dbReference type="ARBA" id="ARBA00022679"/>
    </source>
</evidence>
<sequence length="268" mass="30360">MLTYPQIDPVALSLGPVQIHWYGLMYLVGIGGAWWLAARRLHRFEPGWSRETLSDLVFWVALGVIAGGRLGYVLFYDLGSYIADPSLVFQIWKGGMSFHGGLIGVLLAVWWFSRRQQVGFFRLMDFIAPLVPIGLGAGRIGNFINAELWGRATDVPWAMVFPTDPQQLARHPSQLYQFALEGVALFVILWLFSRKPRPTMSVCGLFAVCYGAFRFFVEFFREPDAHIGYLAFGWLTMGQLLCIPMILLGAAFIWWGYRKGDVRHETVS</sequence>
<reference evidence="9 10" key="1">
    <citation type="submission" date="2016-10" db="EMBL/GenBank/DDBJ databases">
        <authorList>
            <person name="de Groot N.N."/>
        </authorList>
    </citation>
    <scope>NUCLEOTIDE SEQUENCE [LARGE SCALE GENOMIC DNA]</scope>
    <source>
        <strain evidence="9 10">JCM 18415</strain>
    </source>
</reference>
<keyword evidence="9" id="KW-0449">Lipoprotein</keyword>
<dbReference type="EMBL" id="JAVRDO010000002">
    <property type="protein sequence ID" value="MDX9686191.1"/>
    <property type="molecule type" value="Genomic_DNA"/>
</dbReference>